<dbReference type="Proteomes" id="UP001610861">
    <property type="component" value="Unassembled WGS sequence"/>
</dbReference>
<evidence type="ECO:0000256" key="1">
    <source>
        <dbReference type="SAM" id="MobiDB-lite"/>
    </source>
</evidence>
<comment type="caution">
    <text evidence="3">The sequence shown here is derived from an EMBL/GenBank/DDBJ whole genome shotgun (WGS) entry which is preliminary data.</text>
</comment>
<evidence type="ECO:0000313" key="4">
    <source>
        <dbReference type="Proteomes" id="UP001610861"/>
    </source>
</evidence>
<feature type="chain" id="PRO_5046048694" description="Lipoprotein" evidence="2">
    <location>
        <begin position="22"/>
        <end position="203"/>
    </location>
</feature>
<name>A0ABW7QDP1_9MICO</name>
<evidence type="ECO:0000313" key="3">
    <source>
        <dbReference type="EMBL" id="MFH8253028.1"/>
    </source>
</evidence>
<organism evidence="3 4">
    <name type="scientific">Microbacterium alkaliflavum</name>
    <dbReference type="NCBI Taxonomy" id="3248839"/>
    <lineage>
        <taxon>Bacteria</taxon>
        <taxon>Bacillati</taxon>
        <taxon>Actinomycetota</taxon>
        <taxon>Actinomycetes</taxon>
        <taxon>Micrococcales</taxon>
        <taxon>Microbacteriaceae</taxon>
        <taxon>Microbacterium</taxon>
    </lineage>
</organism>
<protein>
    <recommendedName>
        <fullName evidence="5">Lipoprotein</fullName>
    </recommendedName>
</protein>
<dbReference type="RefSeq" id="WP_397558456.1">
    <property type="nucleotide sequence ID" value="NZ_JBIQWL010000015.1"/>
</dbReference>
<dbReference type="EMBL" id="JBIQWL010000015">
    <property type="protein sequence ID" value="MFH8253028.1"/>
    <property type="molecule type" value="Genomic_DNA"/>
</dbReference>
<evidence type="ECO:0008006" key="5">
    <source>
        <dbReference type="Google" id="ProtNLM"/>
    </source>
</evidence>
<reference evidence="3 4" key="1">
    <citation type="submission" date="2024-09" db="EMBL/GenBank/DDBJ databases">
        <authorList>
            <person name="Pan X."/>
        </authorList>
    </citation>
    <scope>NUCLEOTIDE SEQUENCE [LARGE SCALE GENOMIC DNA]</scope>
    <source>
        <strain evidence="3 4">B2969</strain>
    </source>
</reference>
<gene>
    <name evidence="3" type="ORF">ACH3VR_21860</name>
</gene>
<feature type="compositionally biased region" description="Low complexity" evidence="1">
    <location>
        <begin position="25"/>
        <end position="47"/>
    </location>
</feature>
<sequence length="203" mass="21319">MTSKRIITALTAVALSGLLLTGCTTTTGPTPGPSTASATPTPTTGVKVPPPASEDEAIKAADTVLKQYFVTRGEVNAAGGKNTAPLNAVATGKALDVAVKDAERISTGPILNVDQKNIDGPGKTEGAITYERLAAYGQQWEKVDNGLVTIHACQDASKYKVWASDGSEALRPDARSLFDYQVIYDTKSETWLVYNLVSLGQSC</sequence>
<proteinExistence type="predicted"/>
<keyword evidence="2" id="KW-0732">Signal</keyword>
<evidence type="ECO:0000256" key="2">
    <source>
        <dbReference type="SAM" id="SignalP"/>
    </source>
</evidence>
<dbReference type="PROSITE" id="PS51257">
    <property type="entry name" value="PROKAR_LIPOPROTEIN"/>
    <property type="match status" value="1"/>
</dbReference>
<feature type="region of interest" description="Disordered" evidence="1">
    <location>
        <begin position="25"/>
        <end position="52"/>
    </location>
</feature>
<feature type="signal peptide" evidence="2">
    <location>
        <begin position="1"/>
        <end position="21"/>
    </location>
</feature>
<keyword evidence="4" id="KW-1185">Reference proteome</keyword>
<accession>A0ABW7QDP1</accession>